<sequence>MKPFAECSSKTLANVSFLVSDIDDTLTLDGVLPAQVYASLEAMRKIGIRVILITGRPAGWCDMIARFWPIDAVVGENGSFYFKPQNGQIKRVWMDDAPTRQANLHRLQHMADSIVGEFAGTALAEDNPWRATDIAVDFAEDVPPLSLRIAGQIRDRFAALGATAKVSSIHVNAWIGSYDKLSMFEKLLADEYVLTVDDVVQQTLYTGDSPNDAPMFRRFFLSVGMHSVRQYNMPAADLPGFVTEENGADGFMQVARRIFASRKKPV</sequence>
<dbReference type="InterPro" id="IPR023214">
    <property type="entry name" value="HAD_sf"/>
</dbReference>
<dbReference type="InterPro" id="IPR036412">
    <property type="entry name" value="HAD-like_sf"/>
</dbReference>
<dbReference type="Gene3D" id="3.40.50.1000">
    <property type="entry name" value="HAD superfamily/HAD-like"/>
    <property type="match status" value="2"/>
</dbReference>
<dbReference type="InterPro" id="IPR006379">
    <property type="entry name" value="HAD-SF_hydro_IIB"/>
</dbReference>
<dbReference type="AlphaFoldDB" id="A0A3B0RBE3"/>
<dbReference type="GO" id="GO:0016791">
    <property type="term" value="F:phosphatase activity"/>
    <property type="evidence" value="ECO:0007669"/>
    <property type="project" value="UniProtKB-ARBA"/>
</dbReference>
<dbReference type="PANTHER" id="PTHR10000">
    <property type="entry name" value="PHOSPHOSERINE PHOSPHATASE"/>
    <property type="match status" value="1"/>
</dbReference>
<keyword evidence="1" id="KW-0378">Hydrolase</keyword>
<organism evidence="1">
    <name type="scientific">hydrothermal vent metagenome</name>
    <dbReference type="NCBI Taxonomy" id="652676"/>
    <lineage>
        <taxon>unclassified sequences</taxon>
        <taxon>metagenomes</taxon>
        <taxon>ecological metagenomes</taxon>
    </lineage>
</organism>
<dbReference type="NCBIfam" id="TIGR01484">
    <property type="entry name" value="HAD-SF-IIB"/>
    <property type="match status" value="1"/>
</dbReference>
<protein>
    <submittedName>
        <fullName evidence="1">Haloacid dehalogenase-like hydrolase</fullName>
    </submittedName>
</protein>
<proteinExistence type="predicted"/>
<evidence type="ECO:0000313" key="1">
    <source>
        <dbReference type="EMBL" id="VAV89371.1"/>
    </source>
</evidence>
<name>A0A3B0RBE3_9ZZZZ</name>
<dbReference type="PANTHER" id="PTHR10000:SF8">
    <property type="entry name" value="HAD SUPERFAMILY HYDROLASE-LIKE, TYPE 3"/>
    <property type="match status" value="1"/>
</dbReference>
<dbReference type="GO" id="GO:0000287">
    <property type="term" value="F:magnesium ion binding"/>
    <property type="evidence" value="ECO:0007669"/>
    <property type="project" value="TreeGrafter"/>
</dbReference>
<reference evidence="1" key="1">
    <citation type="submission" date="2018-06" db="EMBL/GenBank/DDBJ databases">
        <authorList>
            <person name="Zhirakovskaya E."/>
        </authorList>
    </citation>
    <scope>NUCLEOTIDE SEQUENCE</scope>
</reference>
<accession>A0A3B0RBE3</accession>
<dbReference type="EMBL" id="UOEE01000087">
    <property type="protein sequence ID" value="VAV89371.1"/>
    <property type="molecule type" value="Genomic_DNA"/>
</dbReference>
<dbReference type="GO" id="GO:0005829">
    <property type="term" value="C:cytosol"/>
    <property type="evidence" value="ECO:0007669"/>
    <property type="project" value="TreeGrafter"/>
</dbReference>
<dbReference type="SUPFAM" id="SSF56784">
    <property type="entry name" value="HAD-like"/>
    <property type="match status" value="1"/>
</dbReference>
<dbReference type="Pfam" id="PF08282">
    <property type="entry name" value="Hydrolase_3"/>
    <property type="match status" value="1"/>
</dbReference>
<gene>
    <name evidence="1" type="ORF">MNBD_ALPHA06-1770</name>
</gene>